<evidence type="ECO:0000256" key="2">
    <source>
        <dbReference type="ARBA" id="ARBA00023027"/>
    </source>
</evidence>
<proteinExistence type="inferred from homology"/>
<reference evidence="4" key="1">
    <citation type="submission" date="2023-05" db="EMBL/GenBank/DDBJ databases">
        <authorList>
            <person name="Huff M."/>
        </authorList>
    </citation>
    <scope>NUCLEOTIDE SEQUENCE</scope>
</reference>
<dbReference type="EMBL" id="OU503048">
    <property type="protein sequence ID" value="CAI9775397.1"/>
    <property type="molecule type" value="Genomic_DNA"/>
</dbReference>
<dbReference type="AlphaFoldDB" id="A0AAD1ZTQ1"/>
<name>A0AAD1ZTQ1_9LAMI</name>
<sequence>MKFISTTKDEGATILYGGERPRHLKKGYYIEPAIITDVKTSMQIWKEEVFGPVLCVKTFKTEDEAIELANDTQYGLAAAVLSQDLERCERMTKTFQAGIVWVNCSQFLEMGGKGFLHFEKGV</sequence>
<organism evidence="4 5">
    <name type="scientific">Fraxinus pennsylvanica</name>
    <dbReference type="NCBI Taxonomy" id="56036"/>
    <lineage>
        <taxon>Eukaryota</taxon>
        <taxon>Viridiplantae</taxon>
        <taxon>Streptophyta</taxon>
        <taxon>Embryophyta</taxon>
        <taxon>Tracheophyta</taxon>
        <taxon>Spermatophyta</taxon>
        <taxon>Magnoliopsida</taxon>
        <taxon>eudicotyledons</taxon>
        <taxon>Gunneridae</taxon>
        <taxon>Pentapetalae</taxon>
        <taxon>asterids</taxon>
        <taxon>lamiids</taxon>
        <taxon>Lamiales</taxon>
        <taxon>Oleaceae</taxon>
        <taxon>Oleeae</taxon>
        <taxon>Fraxinus</taxon>
    </lineage>
</organism>
<dbReference type="Pfam" id="PF00171">
    <property type="entry name" value="Aldedh"/>
    <property type="match status" value="1"/>
</dbReference>
<dbReference type="InterPro" id="IPR016161">
    <property type="entry name" value="Ald_DH/histidinol_DH"/>
</dbReference>
<evidence type="ECO:0000313" key="5">
    <source>
        <dbReference type="Proteomes" id="UP000834106"/>
    </source>
</evidence>
<feature type="domain" description="Aldehyde dehydrogenase" evidence="3">
    <location>
        <begin position="2"/>
        <end position="106"/>
    </location>
</feature>
<dbReference type="GO" id="GO:0019145">
    <property type="term" value="F:aminobutyraldehyde dehydrogenase (NAD+) activity"/>
    <property type="evidence" value="ECO:0007669"/>
    <property type="project" value="UniProtKB-ARBA"/>
</dbReference>
<keyword evidence="5" id="KW-1185">Reference proteome</keyword>
<protein>
    <recommendedName>
        <fullName evidence="3">Aldehyde dehydrogenase domain-containing protein</fullName>
    </recommendedName>
</protein>
<dbReference type="Gene3D" id="3.40.309.10">
    <property type="entry name" value="Aldehyde Dehydrogenase, Chain A, domain 2"/>
    <property type="match status" value="1"/>
</dbReference>
<evidence type="ECO:0000259" key="3">
    <source>
        <dbReference type="Pfam" id="PF00171"/>
    </source>
</evidence>
<comment type="similarity">
    <text evidence="1">Belongs to the aldehyde dehydrogenase family.</text>
</comment>
<dbReference type="GO" id="GO:0110095">
    <property type="term" value="P:cellular detoxification of aldehyde"/>
    <property type="evidence" value="ECO:0007669"/>
    <property type="project" value="UniProtKB-ARBA"/>
</dbReference>
<dbReference type="PANTHER" id="PTHR43860">
    <property type="entry name" value="BETAINE ALDEHYDE DEHYDROGENASE"/>
    <property type="match status" value="1"/>
</dbReference>
<dbReference type="SUPFAM" id="SSF53720">
    <property type="entry name" value="ALDH-like"/>
    <property type="match status" value="1"/>
</dbReference>
<dbReference type="PANTHER" id="PTHR43860:SF2">
    <property type="entry name" value="BETAINE ALDEHYDE DEHYDROGENASE-RELATED"/>
    <property type="match status" value="1"/>
</dbReference>
<evidence type="ECO:0000256" key="1">
    <source>
        <dbReference type="ARBA" id="ARBA00009986"/>
    </source>
</evidence>
<dbReference type="Proteomes" id="UP000834106">
    <property type="component" value="Chromosome 13"/>
</dbReference>
<dbReference type="InterPro" id="IPR016163">
    <property type="entry name" value="Ald_DH_C"/>
</dbReference>
<evidence type="ECO:0000313" key="4">
    <source>
        <dbReference type="EMBL" id="CAI9775397.1"/>
    </source>
</evidence>
<dbReference type="InterPro" id="IPR015590">
    <property type="entry name" value="Aldehyde_DH_dom"/>
</dbReference>
<keyword evidence="2" id="KW-0520">NAD</keyword>
<gene>
    <name evidence="4" type="ORF">FPE_LOCUS22827</name>
</gene>
<accession>A0AAD1ZTQ1</accession>